<dbReference type="RefSeq" id="WP_124703830.1">
    <property type="nucleotide sequence ID" value="NZ_BGOW01000004.1"/>
</dbReference>
<dbReference type="Proteomes" id="UP000286806">
    <property type="component" value="Unassembled WGS sequence"/>
</dbReference>
<dbReference type="AlphaFoldDB" id="A0A401JBL0"/>
<reference evidence="1 2" key="1">
    <citation type="journal article" date="2019" name="Front. Microbiol.">
        <title>Genomes of Neutrophilic Sulfur-Oxidizing Chemolithoautotrophs Representing 9 Proteobacterial Species From 8 Genera.</title>
        <authorList>
            <person name="Watanabe T."/>
            <person name="Kojima H."/>
            <person name="Umezawa K."/>
            <person name="Hori C."/>
            <person name="Takasuka T.E."/>
            <person name="Kato Y."/>
            <person name="Fukui M."/>
        </authorList>
    </citation>
    <scope>NUCLEOTIDE SEQUENCE [LARGE SCALE GENOMIC DNA]</scope>
    <source>
        <strain evidence="1 2">TTN</strain>
    </source>
</reference>
<dbReference type="Pfam" id="PF13289">
    <property type="entry name" value="SIR2_2"/>
    <property type="match status" value="1"/>
</dbReference>
<accession>A0A401JBL0</accession>
<evidence type="ECO:0000313" key="1">
    <source>
        <dbReference type="EMBL" id="GBL44989.1"/>
    </source>
</evidence>
<sequence length="345" mass="38315">MTIDLSLILPNVSQTLDGTGFLFGAGTSREAGYPMMPQLTCEVMTALKPDERIVLNEVLKQAGETYDDAQSTPNIEQLSDLVIAHWTNSGDPRFSALETRLRELILNCLLAVENPNIDNHCRFFEALKRRAFGLSCSVWIFTTNYDLLFETAAAHVGVPIENGFCGTTERYFQPAQFKSTSGVVSGGKFSPNNNLTVKLIKLHGSISWTEESGAFYERHPSAMLASSRRVMVLPRRKKVMDTMTPPYDTLFTQANKALGSECKYLVSCGFSYADEHINQQLLLPVMQSNRCRLFALSQDEPVGLAAFKSLPNFQAGFGSHLHINGKSVPATTDAWQFSKFVTLFE</sequence>
<dbReference type="OrthoDB" id="9812283at2"/>
<dbReference type="EMBL" id="BGOW01000004">
    <property type="protein sequence ID" value="GBL44989.1"/>
    <property type="molecule type" value="Genomic_DNA"/>
</dbReference>
<comment type="caution">
    <text evidence="1">The sequence shown here is derived from an EMBL/GenBank/DDBJ whole genome shotgun (WGS) entry which is preliminary data.</text>
</comment>
<protein>
    <submittedName>
        <fullName evidence="1">Uncharacterized protein</fullName>
    </submittedName>
</protein>
<keyword evidence="2" id="KW-1185">Reference proteome</keyword>
<name>A0A401JBL0_9PROT</name>
<organism evidence="1 2">
    <name type="scientific">Sulfuriferula multivorans</name>
    <dbReference type="NCBI Taxonomy" id="1559896"/>
    <lineage>
        <taxon>Bacteria</taxon>
        <taxon>Pseudomonadati</taxon>
        <taxon>Pseudomonadota</taxon>
        <taxon>Betaproteobacteria</taxon>
        <taxon>Nitrosomonadales</taxon>
        <taxon>Sulfuricellaceae</taxon>
        <taxon>Sulfuriferula</taxon>
    </lineage>
</organism>
<proteinExistence type="predicted"/>
<gene>
    <name evidence="1" type="ORF">SFMTTN_0790</name>
</gene>
<evidence type="ECO:0000313" key="2">
    <source>
        <dbReference type="Proteomes" id="UP000286806"/>
    </source>
</evidence>